<keyword evidence="4" id="KW-1185">Reference proteome</keyword>
<dbReference type="PRINTS" id="PR00359">
    <property type="entry name" value="BP450"/>
</dbReference>
<dbReference type="PROSITE" id="PS00086">
    <property type="entry name" value="CYTOCHROME_P450"/>
    <property type="match status" value="1"/>
</dbReference>
<comment type="caution">
    <text evidence="3">The sequence shown here is derived from an EMBL/GenBank/DDBJ whole genome shotgun (WGS) entry which is preliminary data.</text>
</comment>
<dbReference type="InterPro" id="IPR001128">
    <property type="entry name" value="Cyt_P450"/>
</dbReference>
<dbReference type="SUPFAM" id="SSF48264">
    <property type="entry name" value="Cytochrome P450"/>
    <property type="match status" value="1"/>
</dbReference>
<keyword evidence="2" id="KW-0479">Metal-binding</keyword>
<keyword evidence="2" id="KW-0349">Heme</keyword>
<dbReference type="PANTHER" id="PTHR46696:SF1">
    <property type="entry name" value="CYTOCHROME P450 YJIB-RELATED"/>
    <property type="match status" value="1"/>
</dbReference>
<gene>
    <name evidence="3" type="ORF">O4J56_29295</name>
</gene>
<evidence type="ECO:0000313" key="4">
    <source>
        <dbReference type="Proteomes" id="UP001527866"/>
    </source>
</evidence>
<dbReference type="InterPro" id="IPR036396">
    <property type="entry name" value="Cyt_P450_sf"/>
</dbReference>
<comment type="similarity">
    <text evidence="1 2">Belongs to the cytochrome P450 family.</text>
</comment>
<reference evidence="3 4" key="1">
    <citation type="submission" date="2023-01" db="EMBL/GenBank/DDBJ databases">
        <title>Draft genome sequence of Nocardiopsis sp. RSe5-2 isolated from halophytes.</title>
        <authorList>
            <person name="Duangmal K."/>
            <person name="Chantavorakit T."/>
        </authorList>
    </citation>
    <scope>NUCLEOTIDE SEQUENCE [LARGE SCALE GENOMIC DNA]</scope>
    <source>
        <strain evidence="3 4">RSe5-2</strain>
    </source>
</reference>
<organism evidence="3 4">
    <name type="scientific">Nocardiopsis endophytica</name>
    <dbReference type="NCBI Taxonomy" id="3018445"/>
    <lineage>
        <taxon>Bacteria</taxon>
        <taxon>Bacillati</taxon>
        <taxon>Actinomycetota</taxon>
        <taxon>Actinomycetes</taxon>
        <taxon>Streptosporangiales</taxon>
        <taxon>Nocardiopsidaceae</taxon>
        <taxon>Nocardiopsis</taxon>
    </lineage>
</organism>
<dbReference type="Pfam" id="PF00067">
    <property type="entry name" value="p450"/>
    <property type="match status" value="1"/>
</dbReference>
<sequence length="396" mass="41092">MPDARAAVPETVIRLPLERPGPLEPPRTYAALRESTPVAAARTADGAHAWLVTSYPAVARVLTDPAFGVTPPGGPHPDDHTLFRDGPAHARLRRLVARAFTPRRTAELRRRTEAAAARLAEGLERQGRPGDLVAGFAGPLAFGVVADLLGVAEDRRAALRGAADAVLLGGAGETLAAGGGGGEEAAQAWGALVAGVEELVEAERARSVGPYGLLGDLIRVNDSDDGALSDEELVAMGVVIVSAGYLSAANAVAVAAARAALEGWPEGVLPGAGEEQERAAVEAVLRGQAGLTGEAMPRWAAEDVDLEGVRIRRGEMVLARLEAAHADPRSAGEPSLAFGRGPHHCLGAALARMEVAVALRELASRFPGLALEVEPEDIPWVASMADEGPAELLVRW</sequence>
<dbReference type="Proteomes" id="UP001527866">
    <property type="component" value="Unassembled WGS sequence"/>
</dbReference>
<proteinExistence type="inferred from homology"/>
<dbReference type="InterPro" id="IPR017972">
    <property type="entry name" value="Cyt_P450_CS"/>
</dbReference>
<accession>A0ABT4UDF9</accession>
<dbReference type="EMBL" id="JAQFWQ010000143">
    <property type="protein sequence ID" value="MDA2814776.1"/>
    <property type="molecule type" value="Genomic_DNA"/>
</dbReference>
<dbReference type="PANTHER" id="PTHR46696">
    <property type="entry name" value="P450, PUTATIVE (EUROFUNG)-RELATED"/>
    <property type="match status" value="1"/>
</dbReference>
<keyword evidence="2" id="KW-0503">Monooxygenase</keyword>
<protein>
    <submittedName>
        <fullName evidence="3">Cytochrome P450</fullName>
    </submittedName>
</protein>
<keyword evidence="2" id="KW-0560">Oxidoreductase</keyword>
<dbReference type="InterPro" id="IPR002397">
    <property type="entry name" value="Cyt_P450_B"/>
</dbReference>
<keyword evidence="2" id="KW-0408">Iron</keyword>
<dbReference type="RefSeq" id="WP_270690293.1">
    <property type="nucleotide sequence ID" value="NZ_JAQFWQ010000143.1"/>
</dbReference>
<dbReference type="Gene3D" id="1.10.630.10">
    <property type="entry name" value="Cytochrome P450"/>
    <property type="match status" value="1"/>
</dbReference>
<evidence type="ECO:0000256" key="1">
    <source>
        <dbReference type="ARBA" id="ARBA00010617"/>
    </source>
</evidence>
<name>A0ABT4UDF9_9ACTN</name>
<evidence type="ECO:0000313" key="3">
    <source>
        <dbReference type="EMBL" id="MDA2814776.1"/>
    </source>
</evidence>
<evidence type="ECO:0000256" key="2">
    <source>
        <dbReference type="RuleBase" id="RU000461"/>
    </source>
</evidence>